<comment type="caution">
    <text evidence="11">The sequence shown here is derived from an EMBL/GenBank/DDBJ whole genome shotgun (WGS) entry which is preliminary data.</text>
</comment>
<feature type="domain" description="USP" evidence="10">
    <location>
        <begin position="224"/>
        <end position="525"/>
    </location>
</feature>
<dbReference type="GO" id="GO:0016579">
    <property type="term" value="P:protein deubiquitination"/>
    <property type="evidence" value="ECO:0007669"/>
    <property type="project" value="InterPro"/>
</dbReference>
<evidence type="ECO:0000313" key="11">
    <source>
        <dbReference type="EMBL" id="KAK4263006.1"/>
    </source>
</evidence>
<evidence type="ECO:0000259" key="10">
    <source>
        <dbReference type="PROSITE" id="PS50235"/>
    </source>
</evidence>
<dbReference type="GO" id="GO:0006508">
    <property type="term" value="P:proteolysis"/>
    <property type="evidence" value="ECO:0007669"/>
    <property type="project" value="UniProtKB-KW"/>
</dbReference>
<keyword evidence="6 8" id="KW-0788">Thiol protease</keyword>
<dbReference type="InterPro" id="IPR001394">
    <property type="entry name" value="Peptidase_C19_UCH"/>
</dbReference>
<evidence type="ECO:0000256" key="6">
    <source>
        <dbReference type="ARBA" id="ARBA00022807"/>
    </source>
</evidence>
<dbReference type="PANTHER" id="PTHR24006">
    <property type="entry name" value="UBIQUITIN CARBOXYL-TERMINAL HYDROLASE"/>
    <property type="match status" value="1"/>
</dbReference>
<keyword evidence="5 8" id="KW-0378">Hydrolase</keyword>
<evidence type="ECO:0000256" key="2">
    <source>
        <dbReference type="ARBA" id="ARBA00009085"/>
    </source>
</evidence>
<dbReference type="AlphaFoldDB" id="A0AAE1MJT3"/>
<accession>A0AAE1MJT3</accession>
<gene>
    <name evidence="11" type="ORF">QN277_028487</name>
</gene>
<dbReference type="Gene3D" id="3.90.70.10">
    <property type="entry name" value="Cysteine proteinases"/>
    <property type="match status" value="1"/>
</dbReference>
<feature type="region of interest" description="Disordered" evidence="9">
    <location>
        <begin position="657"/>
        <end position="683"/>
    </location>
</feature>
<name>A0AAE1MJT3_9FABA</name>
<protein>
    <recommendedName>
        <fullName evidence="8">Ubiquitin carboxyl-terminal hydrolase</fullName>
        <ecNumber evidence="8">3.4.19.12</ecNumber>
    </recommendedName>
</protein>
<dbReference type="InterPro" id="IPR018200">
    <property type="entry name" value="USP_CS"/>
</dbReference>
<proteinExistence type="inferred from homology"/>
<dbReference type="PROSITE" id="PS50235">
    <property type="entry name" value="USP_3"/>
    <property type="match status" value="1"/>
</dbReference>
<dbReference type="PROSITE" id="PS00973">
    <property type="entry name" value="USP_2"/>
    <property type="match status" value="1"/>
</dbReference>
<dbReference type="Proteomes" id="UP001293593">
    <property type="component" value="Unassembled WGS sequence"/>
</dbReference>
<evidence type="ECO:0000256" key="1">
    <source>
        <dbReference type="ARBA" id="ARBA00000707"/>
    </source>
</evidence>
<dbReference type="EMBL" id="JAWXYG010000009">
    <property type="protein sequence ID" value="KAK4263006.1"/>
    <property type="molecule type" value="Genomic_DNA"/>
</dbReference>
<sequence length="775" mass="85436">MEIHPPEILQSRFSDPVLGGVPLGGASTITEIPVSEGARIGSSSSSHSGSLDDLSLVPYVPNQMGVSASLSSEAEEERISASLPSNIGVSHPYLGSKTLDECSPSASIEISAPLVPQSSTLEESSLPMATAAENNYYLPFCDSGREDRDDVPEPIRSVNNLSYYPAVSSPKHWASWPSALQLPPKESWNPELTTNQILVPSEDTGSPLNNGFNVSGIVPFTVGAGLENLGNTCFFNVILQCLTHTVPLIRGLYTCSHTAPCGSSIGGFCVLCVLRDHIELSLKSAGRILQPMKLVNNLNYFSSFFTRYQQEDAHEFLQCFLDKLERCFLDLKRNSENCEQADNLVEKIFGGRLISKLQCCNCGHCSDTYEPLIDFSLEIDNVDSLPSALASFTKVEQIDAKITCDSCKEEVSMEKRLILDQTPSVAAFHLKRFKTDGIYVEKIDNHVDFPLELDLQPYTNCNEALKYDLYAIVVHVGFSSTSGHYFCFVRTAPDMWYRLDDDKVTRVCRDFVLSQEAYILLYARQGTPWLSSIMDASSPFLAPSVLNTSPKSVLDNVDGLYRPNPSEAVLASGGANECQGVSQQMPVCFSGGFNKMLNNYMNSGFEDDQVHFERNPTIVSTNSTKEETTHVQVPCNERNGSLSSLDEKVHQETVDIRENDVFHPLTPPSSPGPESNSPDVACNIPRDHLKMENRERCQKPLKTVDDSERKEAVRYLSKNVHSSRRSKLLGAMSAGPSPESYSIRKRKKLGSQCKKSIPPGDRKKSNHGSVMCASR</sequence>
<evidence type="ECO:0000256" key="9">
    <source>
        <dbReference type="SAM" id="MobiDB-lite"/>
    </source>
</evidence>
<evidence type="ECO:0000256" key="4">
    <source>
        <dbReference type="ARBA" id="ARBA00022786"/>
    </source>
</evidence>
<evidence type="ECO:0000313" key="12">
    <source>
        <dbReference type="Proteomes" id="UP001293593"/>
    </source>
</evidence>
<dbReference type="EC" id="3.4.19.12" evidence="8"/>
<feature type="region of interest" description="Disordered" evidence="9">
    <location>
        <begin position="718"/>
        <end position="775"/>
    </location>
</feature>
<comment type="similarity">
    <text evidence="2 8">Belongs to the peptidase C19 family.</text>
</comment>
<comment type="catalytic activity">
    <reaction evidence="1 8">
        <text>Thiol-dependent hydrolysis of ester, thioester, amide, peptide and isopeptide bonds formed by the C-terminal Gly of ubiquitin (a 76-residue protein attached to proteins as an intracellular targeting signal).</text>
        <dbReference type="EC" id="3.4.19.12"/>
    </reaction>
</comment>
<dbReference type="GO" id="GO:0004843">
    <property type="term" value="F:cysteine-type deubiquitinase activity"/>
    <property type="evidence" value="ECO:0007669"/>
    <property type="project" value="UniProtKB-UniRule"/>
</dbReference>
<reference evidence="11" key="1">
    <citation type="submission" date="2023-10" db="EMBL/GenBank/DDBJ databases">
        <title>Chromosome-level genome of the transformable northern wattle, Acacia crassicarpa.</title>
        <authorList>
            <person name="Massaro I."/>
            <person name="Sinha N.R."/>
            <person name="Poethig S."/>
            <person name="Leichty A.R."/>
        </authorList>
    </citation>
    <scope>NUCLEOTIDE SEQUENCE</scope>
    <source>
        <strain evidence="11">Acra3RX</strain>
        <tissue evidence="11">Leaf</tissue>
    </source>
</reference>
<evidence type="ECO:0000256" key="8">
    <source>
        <dbReference type="RuleBase" id="RU366025"/>
    </source>
</evidence>
<evidence type="ECO:0000256" key="5">
    <source>
        <dbReference type="ARBA" id="ARBA00022801"/>
    </source>
</evidence>
<keyword evidence="4 8" id="KW-0833">Ubl conjugation pathway</keyword>
<dbReference type="SUPFAM" id="SSF54001">
    <property type="entry name" value="Cysteine proteinases"/>
    <property type="match status" value="1"/>
</dbReference>
<dbReference type="PROSITE" id="PS00972">
    <property type="entry name" value="USP_1"/>
    <property type="match status" value="1"/>
</dbReference>
<organism evidence="11 12">
    <name type="scientific">Acacia crassicarpa</name>
    <name type="common">northern wattle</name>
    <dbReference type="NCBI Taxonomy" id="499986"/>
    <lineage>
        <taxon>Eukaryota</taxon>
        <taxon>Viridiplantae</taxon>
        <taxon>Streptophyta</taxon>
        <taxon>Embryophyta</taxon>
        <taxon>Tracheophyta</taxon>
        <taxon>Spermatophyta</taxon>
        <taxon>Magnoliopsida</taxon>
        <taxon>eudicotyledons</taxon>
        <taxon>Gunneridae</taxon>
        <taxon>Pentapetalae</taxon>
        <taxon>rosids</taxon>
        <taxon>fabids</taxon>
        <taxon>Fabales</taxon>
        <taxon>Fabaceae</taxon>
        <taxon>Caesalpinioideae</taxon>
        <taxon>mimosoid clade</taxon>
        <taxon>Acacieae</taxon>
        <taxon>Acacia</taxon>
    </lineage>
</organism>
<dbReference type="InterPro" id="IPR050164">
    <property type="entry name" value="Peptidase_C19"/>
</dbReference>
<dbReference type="InterPro" id="IPR028889">
    <property type="entry name" value="USP"/>
</dbReference>
<evidence type="ECO:0000256" key="7">
    <source>
        <dbReference type="ARBA" id="ARBA00037450"/>
    </source>
</evidence>
<evidence type="ECO:0000256" key="3">
    <source>
        <dbReference type="ARBA" id="ARBA00022670"/>
    </source>
</evidence>
<dbReference type="GO" id="GO:0005634">
    <property type="term" value="C:nucleus"/>
    <property type="evidence" value="ECO:0007669"/>
    <property type="project" value="TreeGrafter"/>
</dbReference>
<keyword evidence="3 8" id="KW-0645">Protease</keyword>
<comment type="function">
    <text evidence="7 8">Recognizes and hydrolyzes the peptide bond at the C-terminal Gly of ubiquitin. Involved in the processing of poly-ubiquitin precursors as well as that of ubiquitinated proteins.</text>
</comment>
<dbReference type="PANTHER" id="PTHR24006:SF747">
    <property type="entry name" value="UBIQUITIN CARBOXYL-TERMINAL HYDROLASE 20"/>
    <property type="match status" value="1"/>
</dbReference>
<keyword evidence="12" id="KW-1185">Reference proteome</keyword>
<dbReference type="FunFam" id="3.90.70.10:FF:000116">
    <property type="entry name" value="Ubiquitin carboxyl-terminal hydrolase 20"/>
    <property type="match status" value="1"/>
</dbReference>
<dbReference type="InterPro" id="IPR038765">
    <property type="entry name" value="Papain-like_cys_pep_sf"/>
</dbReference>
<dbReference type="Pfam" id="PF00443">
    <property type="entry name" value="UCH"/>
    <property type="match status" value="1"/>
</dbReference>
<dbReference type="GO" id="GO:0005829">
    <property type="term" value="C:cytosol"/>
    <property type="evidence" value="ECO:0007669"/>
    <property type="project" value="TreeGrafter"/>
</dbReference>